<dbReference type="SUPFAM" id="SSF56176">
    <property type="entry name" value="FAD-binding/transporter-associated domain-like"/>
    <property type="match status" value="1"/>
</dbReference>
<feature type="domain" description="FAD-binding PCMH-type" evidence="10">
    <location>
        <begin position="104"/>
        <end position="284"/>
    </location>
</feature>
<keyword evidence="3" id="KW-0285">Flavoprotein</keyword>
<dbReference type="Proteomes" id="UP000749559">
    <property type="component" value="Unassembled WGS sequence"/>
</dbReference>
<evidence type="ECO:0000256" key="8">
    <source>
        <dbReference type="ARBA" id="ARBA00045410"/>
    </source>
</evidence>
<evidence type="ECO:0000256" key="9">
    <source>
        <dbReference type="ARBA" id="ARBA00049267"/>
    </source>
</evidence>
<dbReference type="EMBL" id="CAIIXF020000001">
    <property type="protein sequence ID" value="CAH1775670.1"/>
    <property type="molecule type" value="Genomic_DNA"/>
</dbReference>
<dbReference type="AlphaFoldDB" id="A0A8S4N4D8"/>
<evidence type="ECO:0000256" key="3">
    <source>
        <dbReference type="ARBA" id="ARBA00022630"/>
    </source>
</evidence>
<proteinExistence type="inferred from homology"/>
<evidence type="ECO:0000256" key="7">
    <source>
        <dbReference type="ARBA" id="ARBA00039639"/>
    </source>
</evidence>
<dbReference type="SUPFAM" id="SSF55103">
    <property type="entry name" value="FAD-linked oxidases, C-terminal domain"/>
    <property type="match status" value="1"/>
</dbReference>
<keyword evidence="5" id="KW-0560">Oxidoreductase</keyword>
<comment type="function">
    <text evidence="8">Catalyzes the oxidation of D-2-hydroxyglutarate (D-2-HG) to alpha-ketoglutarate. Also catalyzes the oxidation of other D-2-hydroxyacids, such as D-malate (D-MAL) and D-lactate (D-LAC). Exhibits high activities towards D-2-HG and D-MAL but a very weak activity towards D-LAC.</text>
</comment>
<dbReference type="GO" id="GO:0051990">
    <property type="term" value="F:(R)-2-hydroxyglutarate dehydrogenase activity"/>
    <property type="evidence" value="ECO:0007669"/>
    <property type="project" value="UniProtKB-EC"/>
</dbReference>
<dbReference type="Gene3D" id="3.30.43.10">
    <property type="entry name" value="Uridine Diphospho-n-acetylenolpyruvylglucosamine Reductase, domain 2"/>
    <property type="match status" value="1"/>
</dbReference>
<evidence type="ECO:0000313" key="12">
    <source>
        <dbReference type="Proteomes" id="UP000749559"/>
    </source>
</evidence>
<protein>
    <recommendedName>
        <fullName evidence="7">D-2-hydroxyglutarate dehydrogenase, mitochondrial</fullName>
        <ecNumber evidence="6">1.1.99.39</ecNumber>
    </recommendedName>
</protein>
<dbReference type="InterPro" id="IPR016166">
    <property type="entry name" value="FAD-bd_PCMH"/>
</dbReference>
<dbReference type="Gene3D" id="1.10.45.10">
    <property type="entry name" value="Vanillyl-alcohol Oxidase, Chain A, domain 4"/>
    <property type="match status" value="1"/>
</dbReference>
<dbReference type="FunFam" id="3.30.70.2190:FF:000001">
    <property type="entry name" value="D-2-hydroxyglutarate dehydrogenase mitochondrial"/>
    <property type="match status" value="1"/>
</dbReference>
<comment type="cofactor">
    <cofactor evidence="1">
        <name>FAD</name>
        <dbReference type="ChEBI" id="CHEBI:57692"/>
    </cofactor>
</comment>
<dbReference type="Gene3D" id="3.30.70.2740">
    <property type="match status" value="1"/>
</dbReference>
<dbReference type="InterPro" id="IPR036318">
    <property type="entry name" value="FAD-bd_PCMH-like_sf"/>
</dbReference>
<dbReference type="EC" id="1.1.99.39" evidence="6"/>
<dbReference type="InterPro" id="IPR016167">
    <property type="entry name" value="FAD-bd_PCMH_sub1"/>
</dbReference>
<dbReference type="InterPro" id="IPR016164">
    <property type="entry name" value="FAD-linked_Oxase-like_C"/>
</dbReference>
<keyword evidence="12" id="KW-1185">Reference proteome</keyword>
<evidence type="ECO:0000259" key="10">
    <source>
        <dbReference type="PROSITE" id="PS51387"/>
    </source>
</evidence>
<dbReference type="InterPro" id="IPR006094">
    <property type="entry name" value="Oxid_FAD_bind_N"/>
</dbReference>
<dbReference type="FunFam" id="3.30.70.2740:FF:000002">
    <property type="entry name" value="D-2-hydroxyglutarate dehydrogenase mitochondrial"/>
    <property type="match status" value="1"/>
</dbReference>
<reference evidence="11" key="1">
    <citation type="submission" date="2022-03" db="EMBL/GenBank/DDBJ databases">
        <authorList>
            <person name="Martin C."/>
        </authorList>
    </citation>
    <scope>NUCLEOTIDE SEQUENCE</scope>
</reference>
<evidence type="ECO:0000256" key="2">
    <source>
        <dbReference type="ARBA" id="ARBA00008000"/>
    </source>
</evidence>
<dbReference type="OrthoDB" id="5332616at2759"/>
<dbReference type="GO" id="GO:0005739">
    <property type="term" value="C:mitochondrion"/>
    <property type="evidence" value="ECO:0007669"/>
    <property type="project" value="TreeGrafter"/>
</dbReference>
<dbReference type="Pfam" id="PF02913">
    <property type="entry name" value="FAD-oxidase_C"/>
    <property type="match status" value="1"/>
</dbReference>
<keyword evidence="4" id="KW-0274">FAD</keyword>
<dbReference type="PANTHER" id="PTHR43716">
    <property type="entry name" value="D-2-HYDROXYGLUTARATE DEHYDROGENASE, MITOCHONDRIAL"/>
    <property type="match status" value="1"/>
</dbReference>
<dbReference type="InterPro" id="IPR051264">
    <property type="entry name" value="FAD-oxidored/transferase_4"/>
</dbReference>
<evidence type="ECO:0000256" key="1">
    <source>
        <dbReference type="ARBA" id="ARBA00001974"/>
    </source>
</evidence>
<dbReference type="FunFam" id="1.10.45.10:FF:000001">
    <property type="entry name" value="D-lactate dehydrogenase mitochondrial"/>
    <property type="match status" value="1"/>
</dbReference>
<accession>A0A8S4N4D8</accession>
<dbReference type="FunFam" id="3.30.465.10:FF:000053">
    <property type="entry name" value="D-lactate dehydrogenase (Cytochrome), putative"/>
    <property type="match status" value="1"/>
</dbReference>
<dbReference type="GO" id="GO:0071949">
    <property type="term" value="F:FAD binding"/>
    <property type="evidence" value="ECO:0007669"/>
    <property type="project" value="InterPro"/>
</dbReference>
<evidence type="ECO:0000256" key="4">
    <source>
        <dbReference type="ARBA" id="ARBA00022827"/>
    </source>
</evidence>
<organism evidence="11 12">
    <name type="scientific">Owenia fusiformis</name>
    <name type="common">Polychaete worm</name>
    <dbReference type="NCBI Taxonomy" id="6347"/>
    <lineage>
        <taxon>Eukaryota</taxon>
        <taxon>Metazoa</taxon>
        <taxon>Spiralia</taxon>
        <taxon>Lophotrochozoa</taxon>
        <taxon>Annelida</taxon>
        <taxon>Polychaeta</taxon>
        <taxon>Sedentaria</taxon>
        <taxon>Canalipalpata</taxon>
        <taxon>Sabellida</taxon>
        <taxon>Oweniida</taxon>
        <taxon>Oweniidae</taxon>
        <taxon>Owenia</taxon>
    </lineage>
</organism>
<dbReference type="PANTHER" id="PTHR43716:SF1">
    <property type="entry name" value="D-2-HYDROXYGLUTARATE DEHYDROGENASE, MITOCHONDRIAL"/>
    <property type="match status" value="1"/>
</dbReference>
<dbReference type="PROSITE" id="PS51387">
    <property type="entry name" value="FAD_PCMH"/>
    <property type="match status" value="1"/>
</dbReference>
<dbReference type="Gene3D" id="3.30.465.10">
    <property type="match status" value="1"/>
</dbReference>
<dbReference type="InterPro" id="IPR004113">
    <property type="entry name" value="FAD-bd_oxidored_4_C"/>
</dbReference>
<sequence>MIRGVISKLGKGGVSLKNYKCFQRQSLTTEWLYPSYKQPGVSFSTSTCCGSKDLELTSVRYNVERGNYSKVTEADIAEFAKIVPNRLVTDADEIAGYNTDWLRIVKGASQVLLKPKTTKEVSAILKHCNNRHLAVVPQGGNTGLVGGSVPVFDEIIISTQLMNNIISLDDLSGTLVCQSGCVLESLDNYVSEKGFIFPLDLGAKGSCHIGGNVSTNAGGLRLLRYGSLHGSVLGVEAVLADGRVIDCLSTLRKDNTGYDMKQMFIGSEGTLGMVTAVSVLCPTRPKACNVAFLGCTNFADVLSTFKSAKGMLGEILSAFEFLDHQCIEVVEQHLDGVKSPLETDYPFYVLIETSGSNAEHDEEKLNQFLESVMSKGTVQDGTVATDMTKIKAIWGLRERIAEALLHDGYCYKYDISLPINKIYDLVEVMRNRLEKTAVRSVGYGHLGDGNLHYNTTSREFNKDLYGQIEPFIFEWTAQHKGSISAEHGMGFMKKNYMRYSKSEGAFDLMTQMKQLMDPNGILNPYKTLPKQY</sequence>
<comment type="similarity">
    <text evidence="2">Belongs to the FAD-binding oxidoreductase/transferase type 4 family.</text>
</comment>
<dbReference type="FunFam" id="3.30.43.10:FF:000011">
    <property type="entry name" value="D-lactate dehydrogenase (Cytochrome)"/>
    <property type="match status" value="1"/>
</dbReference>
<dbReference type="Pfam" id="PF01565">
    <property type="entry name" value="FAD_binding_4"/>
    <property type="match status" value="1"/>
</dbReference>
<dbReference type="InterPro" id="IPR016171">
    <property type="entry name" value="Vanillyl_alc_oxidase_C-sub2"/>
</dbReference>
<dbReference type="Gene3D" id="3.30.70.2190">
    <property type="match status" value="1"/>
</dbReference>
<evidence type="ECO:0000256" key="6">
    <source>
        <dbReference type="ARBA" id="ARBA00039003"/>
    </source>
</evidence>
<comment type="catalytic activity">
    <reaction evidence="9">
        <text>(R)-malate + A = oxaloacetate + AH2</text>
        <dbReference type="Rhea" id="RHEA:67460"/>
        <dbReference type="ChEBI" id="CHEBI:13193"/>
        <dbReference type="ChEBI" id="CHEBI:15588"/>
        <dbReference type="ChEBI" id="CHEBI:16452"/>
        <dbReference type="ChEBI" id="CHEBI:17499"/>
    </reaction>
    <physiologicalReaction direction="left-to-right" evidence="9">
        <dbReference type="Rhea" id="RHEA:67461"/>
    </physiologicalReaction>
</comment>
<evidence type="ECO:0000313" key="11">
    <source>
        <dbReference type="EMBL" id="CAH1775670.1"/>
    </source>
</evidence>
<dbReference type="InterPro" id="IPR016169">
    <property type="entry name" value="FAD-bd_PCMH_sub2"/>
</dbReference>
<evidence type="ECO:0000256" key="5">
    <source>
        <dbReference type="ARBA" id="ARBA00023002"/>
    </source>
</evidence>
<gene>
    <name evidence="11" type="ORF">OFUS_LOCUS2945</name>
</gene>
<comment type="caution">
    <text evidence="11">The sequence shown here is derived from an EMBL/GenBank/DDBJ whole genome shotgun (WGS) entry which is preliminary data.</text>
</comment>
<name>A0A8S4N4D8_OWEFU</name>